<dbReference type="PANTHER" id="PTHR33287:SF2">
    <property type="entry name" value="TRANSMEMBRANE PROTEIN"/>
    <property type="match status" value="1"/>
</dbReference>
<feature type="region of interest" description="Disordered" evidence="1">
    <location>
        <begin position="1"/>
        <end position="32"/>
    </location>
</feature>
<feature type="compositionally biased region" description="Polar residues" evidence="1">
    <location>
        <begin position="139"/>
        <end position="151"/>
    </location>
</feature>
<gene>
    <name evidence="2" type="ORF">TorRG33x02_063200</name>
</gene>
<evidence type="ECO:0000313" key="2">
    <source>
        <dbReference type="EMBL" id="PON97730.1"/>
    </source>
</evidence>
<organism evidence="2 3">
    <name type="scientific">Trema orientale</name>
    <name type="common">Charcoal tree</name>
    <name type="synonym">Celtis orientalis</name>
    <dbReference type="NCBI Taxonomy" id="63057"/>
    <lineage>
        <taxon>Eukaryota</taxon>
        <taxon>Viridiplantae</taxon>
        <taxon>Streptophyta</taxon>
        <taxon>Embryophyta</taxon>
        <taxon>Tracheophyta</taxon>
        <taxon>Spermatophyta</taxon>
        <taxon>Magnoliopsida</taxon>
        <taxon>eudicotyledons</taxon>
        <taxon>Gunneridae</taxon>
        <taxon>Pentapetalae</taxon>
        <taxon>rosids</taxon>
        <taxon>fabids</taxon>
        <taxon>Rosales</taxon>
        <taxon>Cannabaceae</taxon>
        <taxon>Trema</taxon>
    </lineage>
</organism>
<comment type="caution">
    <text evidence="2">The sequence shown here is derived from an EMBL/GenBank/DDBJ whole genome shotgun (WGS) entry which is preliminary data.</text>
</comment>
<dbReference type="OrthoDB" id="1679871at2759"/>
<accession>A0A2P5FIW4</accession>
<sequence>MSTATRQAQRDDHDISNGSTSSESSTEKEIEELKEINKKQEKRISNLESKALQDMNRYFVVQGVILSSISASTFKCENWWIPFVLSLLTGFLNSVNLYRNTDEFLKCSEELDQNMADLNSKKRIMKSTNIQSQKHDQRMPNNGQPTTGISQDDNRDHKTDSHVQRKRSFFSYLNLIVCTATTIVICV</sequence>
<feature type="region of interest" description="Disordered" evidence="1">
    <location>
        <begin position="128"/>
        <end position="160"/>
    </location>
</feature>
<dbReference type="Proteomes" id="UP000237000">
    <property type="component" value="Unassembled WGS sequence"/>
</dbReference>
<feature type="non-terminal residue" evidence="2">
    <location>
        <position position="187"/>
    </location>
</feature>
<proteinExistence type="predicted"/>
<dbReference type="EMBL" id="JXTC01000029">
    <property type="protein sequence ID" value="PON97730.1"/>
    <property type="molecule type" value="Genomic_DNA"/>
</dbReference>
<evidence type="ECO:0000256" key="1">
    <source>
        <dbReference type="SAM" id="MobiDB-lite"/>
    </source>
</evidence>
<evidence type="ECO:0000313" key="3">
    <source>
        <dbReference type="Proteomes" id="UP000237000"/>
    </source>
</evidence>
<name>A0A2P5FIW4_TREOI</name>
<dbReference type="AlphaFoldDB" id="A0A2P5FIW4"/>
<dbReference type="PANTHER" id="PTHR33287">
    <property type="entry name" value="OS03G0453550 PROTEIN"/>
    <property type="match status" value="1"/>
</dbReference>
<protein>
    <submittedName>
        <fullName evidence="2">Uncharacterized protein</fullName>
    </submittedName>
</protein>
<dbReference type="InParanoid" id="A0A2P5FIW4"/>
<keyword evidence="3" id="KW-1185">Reference proteome</keyword>
<reference evidence="3" key="1">
    <citation type="submission" date="2016-06" db="EMBL/GenBank/DDBJ databases">
        <title>Parallel loss of symbiosis genes in relatives of nitrogen-fixing non-legume Parasponia.</title>
        <authorList>
            <person name="Van Velzen R."/>
            <person name="Holmer R."/>
            <person name="Bu F."/>
            <person name="Rutten L."/>
            <person name="Van Zeijl A."/>
            <person name="Liu W."/>
            <person name="Santuari L."/>
            <person name="Cao Q."/>
            <person name="Sharma T."/>
            <person name="Shen D."/>
            <person name="Roswanjaya Y."/>
            <person name="Wardhani T."/>
            <person name="Kalhor M.S."/>
            <person name="Jansen J."/>
            <person name="Van den Hoogen J."/>
            <person name="Gungor B."/>
            <person name="Hartog M."/>
            <person name="Hontelez J."/>
            <person name="Verver J."/>
            <person name="Yang W.-C."/>
            <person name="Schijlen E."/>
            <person name="Repin R."/>
            <person name="Schilthuizen M."/>
            <person name="Schranz E."/>
            <person name="Heidstra R."/>
            <person name="Miyata K."/>
            <person name="Fedorova E."/>
            <person name="Kohlen W."/>
            <person name="Bisseling T."/>
            <person name="Smit S."/>
            <person name="Geurts R."/>
        </authorList>
    </citation>
    <scope>NUCLEOTIDE SEQUENCE [LARGE SCALE GENOMIC DNA]</scope>
    <source>
        <strain evidence="3">cv. RG33-2</strain>
    </source>
</reference>